<evidence type="ECO:0000313" key="1">
    <source>
        <dbReference type="EMBL" id="KAE9527340.1"/>
    </source>
</evidence>
<evidence type="ECO:0000313" key="2">
    <source>
        <dbReference type="Proteomes" id="UP000475862"/>
    </source>
</evidence>
<keyword evidence="2" id="KW-1185">Reference proteome</keyword>
<reference evidence="1 2" key="1">
    <citation type="submission" date="2019-08" db="EMBL/GenBank/DDBJ databases">
        <title>The genome of the soybean aphid Biotype 1, its phylome, world population structure and adaptation to the North American continent.</title>
        <authorList>
            <person name="Giordano R."/>
            <person name="Donthu R.K."/>
            <person name="Hernandez A.G."/>
            <person name="Wright C.L."/>
            <person name="Zimin A.V."/>
        </authorList>
    </citation>
    <scope>NUCLEOTIDE SEQUENCE [LARGE SCALE GENOMIC DNA]</scope>
    <source>
        <tissue evidence="1">Whole aphids</tissue>
    </source>
</reference>
<comment type="caution">
    <text evidence="1">The sequence shown here is derived from an EMBL/GenBank/DDBJ whole genome shotgun (WGS) entry which is preliminary data.</text>
</comment>
<name>A0A6G0T7Q5_APHGL</name>
<organism evidence="1 2">
    <name type="scientific">Aphis glycines</name>
    <name type="common">Soybean aphid</name>
    <dbReference type="NCBI Taxonomy" id="307491"/>
    <lineage>
        <taxon>Eukaryota</taxon>
        <taxon>Metazoa</taxon>
        <taxon>Ecdysozoa</taxon>
        <taxon>Arthropoda</taxon>
        <taxon>Hexapoda</taxon>
        <taxon>Insecta</taxon>
        <taxon>Pterygota</taxon>
        <taxon>Neoptera</taxon>
        <taxon>Paraneoptera</taxon>
        <taxon>Hemiptera</taxon>
        <taxon>Sternorrhyncha</taxon>
        <taxon>Aphidomorpha</taxon>
        <taxon>Aphidoidea</taxon>
        <taxon>Aphididae</taxon>
        <taxon>Aphidini</taxon>
        <taxon>Aphis</taxon>
        <taxon>Aphis</taxon>
    </lineage>
</organism>
<dbReference type="Proteomes" id="UP000475862">
    <property type="component" value="Unassembled WGS sequence"/>
</dbReference>
<gene>
    <name evidence="1" type="ORF">AGLY_013038</name>
</gene>
<proteinExistence type="predicted"/>
<dbReference type="EMBL" id="VYZN01000053">
    <property type="protein sequence ID" value="KAE9527340.1"/>
    <property type="molecule type" value="Genomic_DNA"/>
</dbReference>
<sequence>MKSNLFDFYNSKSHPIKIAQVTPIFINNVDLKKCMYYRVSRNHIIEFFNNELHSSIRRLLYSKVNCKIYHFHYNDLLIIKVQLNGIFGKGNVSRNSNYIGETKNYFCVGNTLVSGFVGRRRNDEKHNLLYTLVRPIRGSCLIIGKIISANVERLISISNLLKSPLRSTMNIEAENLSLYINYNMPPLYGWDPRDTVYH</sequence>
<accession>A0A6G0T7Q5</accession>
<dbReference type="AlphaFoldDB" id="A0A6G0T7Q5"/>
<protein>
    <submittedName>
        <fullName evidence="1">Uncharacterized protein</fullName>
    </submittedName>
</protein>
<dbReference type="OrthoDB" id="6585618at2759"/>